<proteinExistence type="predicted"/>
<name>A0A9X0BP36_9EURO</name>
<comment type="caution">
    <text evidence="2">The sequence shown here is derived from an EMBL/GenBank/DDBJ whole genome shotgun (WGS) entry which is preliminary data.</text>
</comment>
<protein>
    <submittedName>
        <fullName evidence="2">Uncharacterized protein</fullName>
    </submittedName>
</protein>
<gene>
    <name evidence="2" type="ORF">N7539_007644</name>
</gene>
<reference evidence="2" key="2">
    <citation type="journal article" date="2023" name="IMA Fungus">
        <title>Comparative genomic study of the Penicillium genus elucidates a diverse pangenome and 15 lateral gene transfer events.</title>
        <authorList>
            <person name="Petersen C."/>
            <person name="Sorensen T."/>
            <person name="Nielsen M.R."/>
            <person name="Sondergaard T.E."/>
            <person name="Sorensen J.L."/>
            <person name="Fitzpatrick D.A."/>
            <person name="Frisvad J.C."/>
            <person name="Nielsen K.L."/>
        </authorList>
    </citation>
    <scope>NUCLEOTIDE SEQUENCE</scope>
    <source>
        <strain evidence="2">IBT 30728</strain>
    </source>
</reference>
<dbReference type="EMBL" id="JAPWDQ010000010">
    <property type="protein sequence ID" value="KAJ5477500.1"/>
    <property type="molecule type" value="Genomic_DNA"/>
</dbReference>
<evidence type="ECO:0000256" key="1">
    <source>
        <dbReference type="SAM" id="MobiDB-lite"/>
    </source>
</evidence>
<evidence type="ECO:0000313" key="3">
    <source>
        <dbReference type="Proteomes" id="UP001148312"/>
    </source>
</evidence>
<dbReference type="RefSeq" id="XP_056788044.1">
    <property type="nucleotide sequence ID" value="XM_056937245.1"/>
</dbReference>
<sequence>MPKAAGKNPSPEKGSRHSRWEWAAPAGALLGTAEAPILPGRKSTVPGLGSPVGDELPACPGEGSREMMGGVGQ</sequence>
<feature type="region of interest" description="Disordered" evidence="1">
    <location>
        <begin position="1"/>
        <end position="73"/>
    </location>
</feature>
<evidence type="ECO:0000313" key="2">
    <source>
        <dbReference type="EMBL" id="KAJ5477500.1"/>
    </source>
</evidence>
<organism evidence="2 3">
    <name type="scientific">Penicillium diatomitis</name>
    <dbReference type="NCBI Taxonomy" id="2819901"/>
    <lineage>
        <taxon>Eukaryota</taxon>
        <taxon>Fungi</taxon>
        <taxon>Dikarya</taxon>
        <taxon>Ascomycota</taxon>
        <taxon>Pezizomycotina</taxon>
        <taxon>Eurotiomycetes</taxon>
        <taxon>Eurotiomycetidae</taxon>
        <taxon>Eurotiales</taxon>
        <taxon>Aspergillaceae</taxon>
        <taxon>Penicillium</taxon>
    </lineage>
</organism>
<keyword evidence="3" id="KW-1185">Reference proteome</keyword>
<dbReference type="GeneID" id="81627494"/>
<reference evidence="2" key="1">
    <citation type="submission" date="2022-12" db="EMBL/GenBank/DDBJ databases">
        <authorList>
            <person name="Petersen C."/>
        </authorList>
    </citation>
    <scope>NUCLEOTIDE SEQUENCE</scope>
    <source>
        <strain evidence="2">IBT 30728</strain>
    </source>
</reference>
<dbReference type="AlphaFoldDB" id="A0A9X0BP36"/>
<accession>A0A9X0BP36</accession>
<dbReference type="Proteomes" id="UP001148312">
    <property type="component" value="Unassembled WGS sequence"/>
</dbReference>